<dbReference type="OrthoDB" id="6920340at2759"/>
<feature type="compositionally biased region" description="Basic and acidic residues" evidence="1">
    <location>
        <begin position="157"/>
        <end position="169"/>
    </location>
</feature>
<proteinExistence type="predicted"/>
<accession>A0A8S3WF05</accession>
<reference evidence="2" key="1">
    <citation type="submission" date="2021-04" db="EMBL/GenBank/DDBJ databases">
        <authorList>
            <person name="Tunstrom K."/>
        </authorList>
    </citation>
    <scope>NUCLEOTIDE SEQUENCE</scope>
</reference>
<evidence type="ECO:0000256" key="1">
    <source>
        <dbReference type="SAM" id="MobiDB-lite"/>
    </source>
</evidence>
<dbReference type="InterPro" id="IPR039930">
    <property type="entry name" value="RALGAPB"/>
</dbReference>
<dbReference type="AlphaFoldDB" id="A0A8S3WF05"/>
<dbReference type="PANTHER" id="PTHR21344">
    <property type="entry name" value="RAL GTPASE-ACTIVATING PROTEIN SUBUNIT BETA"/>
    <property type="match status" value="1"/>
</dbReference>
<gene>
    <name evidence="2" type="ORF">PAPOLLO_LOCUS5342</name>
</gene>
<keyword evidence="3" id="KW-1185">Reference proteome</keyword>
<dbReference type="Proteomes" id="UP000691718">
    <property type="component" value="Unassembled WGS sequence"/>
</dbReference>
<evidence type="ECO:0000313" key="3">
    <source>
        <dbReference type="Proteomes" id="UP000691718"/>
    </source>
</evidence>
<organism evidence="2 3">
    <name type="scientific">Parnassius apollo</name>
    <name type="common">Apollo butterfly</name>
    <name type="synonym">Papilio apollo</name>
    <dbReference type="NCBI Taxonomy" id="110799"/>
    <lineage>
        <taxon>Eukaryota</taxon>
        <taxon>Metazoa</taxon>
        <taxon>Ecdysozoa</taxon>
        <taxon>Arthropoda</taxon>
        <taxon>Hexapoda</taxon>
        <taxon>Insecta</taxon>
        <taxon>Pterygota</taxon>
        <taxon>Neoptera</taxon>
        <taxon>Endopterygota</taxon>
        <taxon>Lepidoptera</taxon>
        <taxon>Glossata</taxon>
        <taxon>Ditrysia</taxon>
        <taxon>Papilionoidea</taxon>
        <taxon>Papilionidae</taxon>
        <taxon>Parnassiinae</taxon>
        <taxon>Parnassini</taxon>
        <taxon>Parnassius</taxon>
        <taxon>Parnassius</taxon>
    </lineage>
</organism>
<feature type="region of interest" description="Disordered" evidence="1">
    <location>
        <begin position="37"/>
        <end position="56"/>
    </location>
</feature>
<dbReference type="PANTHER" id="PTHR21344:SF1">
    <property type="entry name" value="RAL GTPASE-ACTIVATING PROTEIN SUBUNIT BETA"/>
    <property type="match status" value="1"/>
</dbReference>
<comment type="caution">
    <text evidence="2">The sequence shown here is derived from an EMBL/GenBank/DDBJ whole genome shotgun (WGS) entry which is preliminary data.</text>
</comment>
<feature type="region of interest" description="Disordered" evidence="1">
    <location>
        <begin position="157"/>
        <end position="176"/>
    </location>
</feature>
<evidence type="ECO:0000313" key="2">
    <source>
        <dbReference type="EMBL" id="CAG4955628.1"/>
    </source>
</evidence>
<dbReference type="EMBL" id="CAJQZP010000301">
    <property type="protein sequence ID" value="CAG4955628.1"/>
    <property type="molecule type" value="Genomic_DNA"/>
</dbReference>
<protein>
    <submittedName>
        <fullName evidence="2">(apollo) hypothetical protein</fullName>
    </submittedName>
</protein>
<feature type="region of interest" description="Disordered" evidence="1">
    <location>
        <begin position="109"/>
        <end position="128"/>
    </location>
</feature>
<dbReference type="GO" id="GO:0005096">
    <property type="term" value="F:GTPase activator activity"/>
    <property type="evidence" value="ECO:0007669"/>
    <property type="project" value="InterPro"/>
</dbReference>
<sequence length="311" mass="34759">MCACTRVLRRLGRAVRVRGHAGWAGRARTSYDAHAPVDCRQQPDHRSPPPDERTPAIYDGREQVLYWSDSTDEIAFIVPSGYEIADTEDRLSQSDSLKSYVDGPCLSTCSSKGSERGGESVPPGGVGGQYLRSCSESERGEIRAPLADSARALSLDLDKQPDKIQDKQHSLTGSGRRNRDFTPKILIIWLEDFEDHLNLPIDELLRYCETGLPWRRQEVNVVCVSAIRSGLVRVHVGVPAGVLADGALLAPRALPACLRRAATHLARRSRLQAELYQPPHVRRRHMIQEIVQQYKKDLSEPELLESLFRPP</sequence>
<name>A0A8S3WF05_PARAO</name>